<organism evidence="4 5">
    <name type="scientific">Streptomyces triticagri</name>
    <dbReference type="NCBI Taxonomy" id="2293568"/>
    <lineage>
        <taxon>Bacteria</taxon>
        <taxon>Bacillati</taxon>
        <taxon>Actinomycetota</taxon>
        <taxon>Actinomycetes</taxon>
        <taxon>Kitasatosporales</taxon>
        <taxon>Streptomycetaceae</taxon>
        <taxon>Streptomyces</taxon>
    </lineage>
</organism>
<dbReference type="InterPro" id="IPR011047">
    <property type="entry name" value="Quinoprotein_ADH-like_sf"/>
</dbReference>
<dbReference type="PANTHER" id="PTHR34512">
    <property type="entry name" value="CELL SURFACE PROTEIN"/>
    <property type="match status" value="1"/>
</dbReference>
<proteinExistence type="predicted"/>
<name>A0A372M652_9ACTN</name>
<dbReference type="EMBL" id="QUAK01000068">
    <property type="protein sequence ID" value="RFU86402.1"/>
    <property type="molecule type" value="Genomic_DNA"/>
</dbReference>
<dbReference type="InterPro" id="IPR015943">
    <property type="entry name" value="WD40/YVTN_repeat-like_dom_sf"/>
</dbReference>
<gene>
    <name evidence="4" type="ORF">DY218_12620</name>
</gene>
<dbReference type="InterPro" id="IPR018391">
    <property type="entry name" value="PQQ_b-propeller_rpt"/>
</dbReference>
<feature type="region of interest" description="Disordered" evidence="1">
    <location>
        <begin position="514"/>
        <end position="561"/>
    </location>
</feature>
<feature type="compositionally biased region" description="Basic and acidic residues" evidence="1">
    <location>
        <begin position="396"/>
        <end position="418"/>
    </location>
</feature>
<dbReference type="Gene3D" id="2.130.10.10">
    <property type="entry name" value="YVTN repeat-like/Quinoprotein amine dehydrogenase"/>
    <property type="match status" value="2"/>
</dbReference>
<dbReference type="Proteomes" id="UP000263094">
    <property type="component" value="Unassembled WGS sequence"/>
</dbReference>
<comment type="caution">
    <text evidence="4">The sequence shown here is derived from an EMBL/GenBank/DDBJ whole genome shotgun (WGS) entry which is preliminary data.</text>
</comment>
<feature type="domain" description="Pyrrolo-quinoline quinone repeat" evidence="3">
    <location>
        <begin position="593"/>
        <end position="785"/>
    </location>
</feature>
<keyword evidence="2" id="KW-0812">Transmembrane</keyword>
<keyword evidence="5" id="KW-1185">Reference proteome</keyword>
<sequence length="943" mass="99185">MSTGERVRGNGSGGTMNDARSTAEGTHDRRVGRLVTAALAGLVALLLAVTGCTSGDGGRAELPDGDKAPRPISYAEKALWTGRDLGLKRTVGAVLRGRTAVVTGDTAAHRSRLAVADAETGELRWYADGGDPLRGGDGAVVAGEYESYLARQFGDADGRPVVLDGADDGPVVLVPYSEERENGEEKVRGIAALSLKDGRVGWKRPLLRPKAGDAGDDVRDQVLTLLDADDGTVLVGVGADKKTALRTVALRASDGKVRWEYDGEGSASWAYRLAGDTVLGSSGNTEGVPWEEESRQSAVLALDAHTGKAKWDLGDRYDTSRLAAVVPGRAVLVTEGGSGSGPEELSRVVTVDTRTGRELQELDGKFRTCRSDGASLIGCIDTGDGSLATLRAPASGDRKGDAASAKGRGEADSAEGKGKAAFKAVEAERKPVDGGDGASYSLDAVHGDRLYVSGGKGIREEGYRHAAADRAGNVLRDELPGEALAFSSRYTAFLTLPERQDTVSDARDLVVHRAATGEQRPPEPRKERSPEVTPVEHGDRPLWSTGAGRNGMPQDLPEGALDSGLGTLQRVDLAGGVVIYAGELREDDDVFRIVVADPRTGKERWHRDTGKDLGEGLRLGGNLSIRSAVVGGELVVEYGKEDSEEEGIAGLSLRDGKLKWRIRLSDTERETASLEGSSGSTVITTVTGRADGGGADRVRTLAHDAKSGRKLWEADGLGARGITGELVVADRAADGRSKVGYGGKDSGSVVAVGLRDGRKKWSYEAKEQGTTGARTRSVSDRAVIVGLGADGSESSVVLTPDSGRRLTRTLIPLLACNGGEEVRGKSALVVCTAGRTGGLTANRFPVTVEIAADGRKATLRTLPRLAALDGYGATGRWLLAATDRRDETKYYAYDARGRRVGKALPGWLQETDGTYGIFTRGDIGLEPIGSGSAFEIRELRGRG</sequence>
<dbReference type="SMART" id="SM00564">
    <property type="entry name" value="PQQ"/>
    <property type="match status" value="7"/>
</dbReference>
<keyword evidence="2" id="KW-1133">Transmembrane helix</keyword>
<protein>
    <recommendedName>
        <fullName evidence="3">Pyrrolo-quinoline quinone repeat domain-containing protein</fullName>
    </recommendedName>
</protein>
<evidence type="ECO:0000259" key="3">
    <source>
        <dbReference type="Pfam" id="PF13360"/>
    </source>
</evidence>
<feature type="domain" description="Pyrrolo-quinoline quinone repeat" evidence="3">
    <location>
        <begin position="229"/>
        <end position="361"/>
    </location>
</feature>
<reference evidence="4 5" key="1">
    <citation type="submission" date="2018-08" db="EMBL/GenBank/DDBJ databases">
        <title>Isolation, diversity and antifungal activity of Actinobacteria from wheat.</title>
        <authorList>
            <person name="Han C."/>
        </authorList>
    </citation>
    <scope>NUCLEOTIDE SEQUENCE [LARGE SCALE GENOMIC DNA]</scope>
    <source>
        <strain evidence="4 5">NEAU-YY421</strain>
    </source>
</reference>
<dbReference type="Pfam" id="PF13360">
    <property type="entry name" value="PQQ_2"/>
    <property type="match status" value="2"/>
</dbReference>
<feature type="region of interest" description="Disordered" evidence="1">
    <location>
        <begin position="1"/>
        <end position="28"/>
    </location>
</feature>
<evidence type="ECO:0000256" key="2">
    <source>
        <dbReference type="SAM" id="Phobius"/>
    </source>
</evidence>
<feature type="transmembrane region" description="Helical" evidence="2">
    <location>
        <begin position="31"/>
        <end position="49"/>
    </location>
</feature>
<evidence type="ECO:0000313" key="4">
    <source>
        <dbReference type="EMBL" id="RFU86402.1"/>
    </source>
</evidence>
<evidence type="ECO:0000313" key="5">
    <source>
        <dbReference type="Proteomes" id="UP000263094"/>
    </source>
</evidence>
<keyword evidence="2" id="KW-0472">Membrane</keyword>
<feature type="region of interest" description="Disordered" evidence="1">
    <location>
        <begin position="391"/>
        <end position="419"/>
    </location>
</feature>
<accession>A0A372M652</accession>
<dbReference type="PANTHER" id="PTHR34512:SF30">
    <property type="entry name" value="OUTER MEMBRANE PROTEIN ASSEMBLY FACTOR BAMB"/>
    <property type="match status" value="1"/>
</dbReference>
<evidence type="ECO:0000256" key="1">
    <source>
        <dbReference type="SAM" id="MobiDB-lite"/>
    </source>
</evidence>
<feature type="compositionally biased region" description="Basic and acidic residues" evidence="1">
    <location>
        <begin position="520"/>
        <end position="540"/>
    </location>
</feature>
<dbReference type="AlphaFoldDB" id="A0A372M652"/>
<dbReference type="SUPFAM" id="SSF50998">
    <property type="entry name" value="Quinoprotein alcohol dehydrogenase-like"/>
    <property type="match status" value="2"/>
</dbReference>
<dbReference type="InterPro" id="IPR002372">
    <property type="entry name" value="PQQ_rpt_dom"/>
</dbReference>